<feature type="coiled-coil region" evidence="1">
    <location>
        <begin position="251"/>
        <end position="310"/>
    </location>
</feature>
<keyword evidence="1" id="KW-0175">Coiled coil</keyword>
<proteinExistence type="predicted"/>
<evidence type="ECO:0000256" key="2">
    <source>
        <dbReference type="SAM" id="Phobius"/>
    </source>
</evidence>
<evidence type="ECO:0000256" key="1">
    <source>
        <dbReference type="SAM" id="Coils"/>
    </source>
</evidence>
<accession>A0A5C2RTM6</accession>
<feature type="transmembrane region" description="Helical" evidence="2">
    <location>
        <begin position="32"/>
        <end position="49"/>
    </location>
</feature>
<reference evidence="3" key="1">
    <citation type="journal article" date="2018" name="Genome Biol. Evol.">
        <title>Genomics and development of Lentinus tigrinus, a white-rot wood-decaying mushroom with dimorphic fruiting bodies.</title>
        <authorList>
            <person name="Wu B."/>
            <person name="Xu Z."/>
            <person name="Knudson A."/>
            <person name="Carlson A."/>
            <person name="Chen N."/>
            <person name="Kovaka S."/>
            <person name="LaButti K."/>
            <person name="Lipzen A."/>
            <person name="Pennachio C."/>
            <person name="Riley R."/>
            <person name="Schakwitz W."/>
            <person name="Umezawa K."/>
            <person name="Ohm R.A."/>
            <person name="Grigoriev I.V."/>
            <person name="Nagy L.G."/>
            <person name="Gibbons J."/>
            <person name="Hibbett D."/>
        </authorList>
    </citation>
    <scope>NUCLEOTIDE SEQUENCE [LARGE SCALE GENOMIC DNA]</scope>
    <source>
        <strain evidence="3">ALCF2SS1-6</strain>
    </source>
</reference>
<organism evidence="3 4">
    <name type="scientific">Lentinus tigrinus ALCF2SS1-6</name>
    <dbReference type="NCBI Taxonomy" id="1328759"/>
    <lineage>
        <taxon>Eukaryota</taxon>
        <taxon>Fungi</taxon>
        <taxon>Dikarya</taxon>
        <taxon>Basidiomycota</taxon>
        <taxon>Agaricomycotina</taxon>
        <taxon>Agaricomycetes</taxon>
        <taxon>Polyporales</taxon>
        <taxon>Polyporaceae</taxon>
        <taxon>Lentinus</taxon>
    </lineage>
</organism>
<keyword evidence="4" id="KW-1185">Reference proteome</keyword>
<evidence type="ECO:0000313" key="4">
    <source>
        <dbReference type="Proteomes" id="UP000313359"/>
    </source>
</evidence>
<keyword evidence="2" id="KW-1133">Transmembrane helix</keyword>
<keyword evidence="2" id="KW-0812">Transmembrane</keyword>
<dbReference type="OrthoDB" id="2766047at2759"/>
<gene>
    <name evidence="3" type="ORF">L227DRAFT_657896</name>
</gene>
<evidence type="ECO:0000313" key="3">
    <source>
        <dbReference type="EMBL" id="RPD54000.1"/>
    </source>
</evidence>
<feature type="coiled-coil region" evidence="1">
    <location>
        <begin position="176"/>
        <end position="224"/>
    </location>
</feature>
<name>A0A5C2RTM6_9APHY</name>
<protein>
    <submittedName>
        <fullName evidence="3">Uncharacterized protein</fullName>
    </submittedName>
</protein>
<dbReference type="EMBL" id="ML122312">
    <property type="protein sequence ID" value="RPD54000.1"/>
    <property type="molecule type" value="Genomic_DNA"/>
</dbReference>
<dbReference type="Proteomes" id="UP000313359">
    <property type="component" value="Unassembled WGS sequence"/>
</dbReference>
<sequence length="377" mass="41693">MQAHKLCALWAHPFPRIAFLFDASNIFRIDPFLVYISCIFVCSLAILLIPSKSSRCNPSQSLVTSLLANPVSRPVRAHSSPSPVSKSSSIPRKDVLVAKDSHTFPATVEIDAGALRKLLEDRLQLHLQVKSLEKSSELLRHRVWSLDEYEKQLVRDTGREMNALVDRLTAEKDAAVAAERQNTAEAEAARDALAQEVAELRAERNALRRQKDALAADLEALHAETADEQCAQGDKTILDLEEKLAREGVKASRAAADVKRLQDELSKAKAQLAVKQQTVDDVTQRMDSVTAQLNDELRTTEASLALLQAEHDLQRTQVTAYKTALVRAKMERSQLATTVTSLCAHESVIYAGVRARDAEIARLKAILGPSQFQDVFT</sequence>
<dbReference type="AlphaFoldDB" id="A0A5C2RTM6"/>
<keyword evidence="2" id="KW-0472">Membrane</keyword>